<name>A0ACC0UE99_9AGAM</name>
<accession>A0ACC0UE99</accession>
<organism evidence="1 2">
    <name type="scientific">Russula earlei</name>
    <dbReference type="NCBI Taxonomy" id="71964"/>
    <lineage>
        <taxon>Eukaryota</taxon>
        <taxon>Fungi</taxon>
        <taxon>Dikarya</taxon>
        <taxon>Basidiomycota</taxon>
        <taxon>Agaricomycotina</taxon>
        <taxon>Agaricomycetes</taxon>
        <taxon>Russulales</taxon>
        <taxon>Russulaceae</taxon>
        <taxon>Russula</taxon>
    </lineage>
</organism>
<evidence type="ECO:0000313" key="2">
    <source>
        <dbReference type="Proteomes" id="UP001207468"/>
    </source>
</evidence>
<gene>
    <name evidence="1" type="ORF">F5148DRAFT_676408</name>
</gene>
<keyword evidence="2" id="KW-1185">Reference proteome</keyword>
<dbReference type="EMBL" id="JAGFNK010000053">
    <property type="protein sequence ID" value="KAI9509890.1"/>
    <property type="molecule type" value="Genomic_DNA"/>
</dbReference>
<reference evidence="1" key="1">
    <citation type="submission" date="2021-03" db="EMBL/GenBank/DDBJ databases">
        <title>Evolutionary priming and transition to the ectomycorrhizal habit in an iconic lineage of mushroom-forming fungi: is preadaptation a requirement?</title>
        <authorList>
            <consortium name="DOE Joint Genome Institute"/>
            <person name="Looney B.P."/>
            <person name="Miyauchi S."/>
            <person name="Morin E."/>
            <person name="Drula E."/>
            <person name="Courty P.E."/>
            <person name="Chicoki N."/>
            <person name="Fauchery L."/>
            <person name="Kohler A."/>
            <person name="Kuo A."/>
            <person name="LaButti K."/>
            <person name="Pangilinan J."/>
            <person name="Lipzen A."/>
            <person name="Riley R."/>
            <person name="Andreopoulos W."/>
            <person name="He G."/>
            <person name="Johnson J."/>
            <person name="Barry K.W."/>
            <person name="Grigoriev I.V."/>
            <person name="Nagy L."/>
            <person name="Hibbett D."/>
            <person name="Henrissat B."/>
            <person name="Matheny P.B."/>
            <person name="Labbe J."/>
            <person name="Martin A.F."/>
        </authorList>
    </citation>
    <scope>NUCLEOTIDE SEQUENCE</scope>
    <source>
        <strain evidence="1">BPL698</strain>
    </source>
</reference>
<protein>
    <submittedName>
        <fullName evidence="1">Uncharacterized protein</fullName>
    </submittedName>
</protein>
<proteinExistence type="predicted"/>
<comment type="caution">
    <text evidence="1">The sequence shown here is derived from an EMBL/GenBank/DDBJ whole genome shotgun (WGS) entry which is preliminary data.</text>
</comment>
<sequence length="1160" mass="127862">MWAKLSNALKPRPLVDDTEPSSSDVVSAFQEKHPNQSVPRNNDDDESRSAEAPFPVPSPPGSPSRHRNGLFRRVSRSTKKDAVEPSKVSSALKLPLRLPKKVKSHISLHTNVSQASFNTASDSASTALTDAMRPSIDSTTRPETPMDGRYGSLRSILRDRTTPATGQSVRFFSRDAYRVMTPETSAASEQGDSPLPESLRIDESDPQAELSPSDSRHRHRVRAPVQDLFPPAQGTSFTPTSPSIVAQSLGSMMPIPPPEVTNIFDMSQRDLPPITANAAAPLLDDAVEIFETDQSMDDETQQISSQSSPTVSLSTKGVNQTVYHSMEMLKAPSHDRSHSFSFGQTVFHPMPKADPVTVGIASPNEPSPGRNRAVSEPMFHTLSRNNKNPELDINDPSPAPMVLYTSSLERVPSLSPAEPDPFRANATTFYTPGMLLPPSPPTAVVGHARRPSKEEDIIWSLRTQLALQQELCVQYEVDLGARDALVSVLTQRVETAEKEKEKRRGVVRGWKKKVQELERLCRSLEEEVDRSREESVERSIMDEASGQALRHLHRQIAGLEREKGELVRSSMIILDPSSTVKEMEDAVAKLREELRQRDETERELQEDLRTAHEQIELLNTVGAIDDESRIAGMAAASEEQEYHRRAKEDWAEERKALCIQADEAMQVLAKKEAEMVVLREELEAQWKNTEQTGVSMANLREERDVLQNEVVALEARIEIMEQEWNDADNRRSEAENSLQEVFAEKDMIEQEKAQLEAELVGLRQRAGSLASIQQELKLANDSVARLEQDIRQRDTELEGLAHRVVAHEDEAEETRAELAALKHEHTRAIDEHRQALAHLTTRAEDARAELRAAVKGRDDADAVVESLRERIGSLEAELEKLRKQIRDLQTESANREVHIAQMEKQRERDREDLQGLNIALDSKQQEVELMKRRMSVKSTAGMTPAPGKVNHIRRESITLSPPSTSRPASRLSDASKDVPKVAGKTSEPPSTSVRVTLGKSVRINSTATTPPSTASNSKVPTPTTVKPARTVEGSMGPPPTRPRASLSTTTSPTGISHTRVSSTSSALGRLGAKSPPAATARGSRRPTSMSGPELMRQAKLAAASTLASSLSSDVERSTSQRSSSGSVSDEKENTMRPSPSATASMSAASKRRSMIAVPMS</sequence>
<evidence type="ECO:0000313" key="1">
    <source>
        <dbReference type="EMBL" id="KAI9509890.1"/>
    </source>
</evidence>
<dbReference type="Proteomes" id="UP001207468">
    <property type="component" value="Unassembled WGS sequence"/>
</dbReference>